<dbReference type="OrthoDB" id="5445630at2"/>
<evidence type="ECO:0000313" key="1">
    <source>
        <dbReference type="EMBL" id="AVY95163.1"/>
    </source>
</evidence>
<gene>
    <name evidence="1" type="ORF">DAI18_14755</name>
</gene>
<dbReference type="RefSeq" id="WP_107889790.1">
    <property type="nucleotide sequence ID" value="NZ_CP028519.1"/>
</dbReference>
<dbReference type="Proteomes" id="UP000244173">
    <property type="component" value="Chromosome"/>
</dbReference>
<proteinExistence type="predicted"/>
<sequence length="524" mass="55196">MASGQQKRFNWGQVGVSALSAGAGSAITGGPFGQMVGAAAGEWAAIAASAMAGSALTQSASSVLGIGHFNWTAVAAAGAGAVLGHSVGKGLHAAGLRQPLLSGTLRSMASGGAQSLVHGVRPNWGRIAAESFGNNVGHQVVGSAVERDREQQQQRQPQAILREVAGQNDAVGYRDDGGLQARAETAWRQQERRRQTAIAEVQSLERGADVSLNGEAMLDEIVVTASRLPPGDEPGAMQRARDAYSEALKDALIGTGQILSDQMYFMASRASGGLIDDRGAAARNVELVRGTMGAIAGIPRQFAVGMYYLAHPGELNAEQIGRAMGGAAAGSVGGRVVAGLRGKGAVGYAGGVGEPSTEVRALTAAERSANYQGVAPYKGVDRLRNIQLNEGKRVAHVTFREDGRPISEYFTTESAIRRATLPDGSIDANRLNQGLQIYAGKDPISGLQRSDFKSVVQFFETTDVILAGQVAFGRATANPVLNPGGYPALPQLFINEEFHQFLRPLEFQRMTNTSTPFYLWPRER</sequence>
<dbReference type="EMBL" id="CP028519">
    <property type="protein sequence ID" value="AVY95163.1"/>
    <property type="molecule type" value="Genomic_DNA"/>
</dbReference>
<evidence type="ECO:0000313" key="2">
    <source>
        <dbReference type="Proteomes" id="UP000244173"/>
    </source>
</evidence>
<reference evidence="1 2" key="1">
    <citation type="submission" date="2018-04" db="EMBL/GenBank/DDBJ databases">
        <title>Denitrifier Microvirgula.</title>
        <authorList>
            <person name="Anderson E."/>
            <person name="Jang J."/>
            <person name="Ishii S."/>
        </authorList>
    </citation>
    <scope>NUCLEOTIDE SEQUENCE [LARGE SCALE GENOMIC DNA]</scope>
    <source>
        <strain evidence="1 2">BE2.4</strain>
    </source>
</reference>
<accession>A0A2S0PCV9</accession>
<keyword evidence="2" id="KW-1185">Reference proteome</keyword>
<name>A0A2S0PCV9_9NEIS</name>
<dbReference type="KEGG" id="maer:DAI18_14755"/>
<dbReference type="AlphaFoldDB" id="A0A2S0PCV9"/>
<protein>
    <submittedName>
        <fullName evidence="1">Uncharacterized protein</fullName>
    </submittedName>
</protein>
<organism evidence="1 2">
    <name type="scientific">Microvirgula aerodenitrificans</name>
    <dbReference type="NCBI Taxonomy" id="57480"/>
    <lineage>
        <taxon>Bacteria</taxon>
        <taxon>Pseudomonadati</taxon>
        <taxon>Pseudomonadota</taxon>
        <taxon>Betaproteobacteria</taxon>
        <taxon>Neisseriales</taxon>
        <taxon>Aquaspirillaceae</taxon>
        <taxon>Microvirgula</taxon>
    </lineage>
</organism>